<keyword evidence="1" id="KW-0732">Signal</keyword>
<reference evidence="3" key="1">
    <citation type="journal article" date="2014" name="Environ. Microbiol.">
        <title>Comparative genomics of the marine bacterial genus Glaciecola reveals the high degree of genomic diversity and genomic characteristic for cold adaptation.</title>
        <authorList>
            <person name="Qin Q.L."/>
            <person name="Xie B.B."/>
            <person name="Yu Y."/>
            <person name="Shu Y.L."/>
            <person name="Rong J.C."/>
            <person name="Zhang Y.J."/>
            <person name="Zhao D.L."/>
            <person name="Chen X.L."/>
            <person name="Zhang X.Y."/>
            <person name="Chen B."/>
            <person name="Zhou B.C."/>
            <person name="Zhang Y.Z."/>
        </authorList>
    </citation>
    <scope>NUCLEOTIDE SEQUENCE [LARGE SCALE GENOMIC DNA]</scope>
    <source>
        <strain evidence="3">LMG 21857</strain>
    </source>
</reference>
<dbReference type="AlphaFoldDB" id="K6Z8U5"/>
<accession>K6Z8U5</accession>
<organism evidence="2 3">
    <name type="scientific">Paraglaciecola polaris LMG 21857</name>
    <dbReference type="NCBI Taxonomy" id="1129793"/>
    <lineage>
        <taxon>Bacteria</taxon>
        <taxon>Pseudomonadati</taxon>
        <taxon>Pseudomonadota</taxon>
        <taxon>Gammaproteobacteria</taxon>
        <taxon>Alteromonadales</taxon>
        <taxon>Alteromonadaceae</taxon>
        <taxon>Paraglaciecola</taxon>
    </lineage>
</organism>
<sequence length="174" mass="19109">MNALHLCVFLCFVFAANAQSDKVFRVTTPEGETIFTDNPSGNAVPITLPQGSEMASSPITPLPKTAGSLLVKQHADSTHYQMNVVSPKPEQTIRSNIGQVNIQTSLHPKVQGVYTLHLNDQVMSQNSGLFRLNSLDRGVYTFYIEFALKSGKILASTSKQTFYLHQASALNRPK</sequence>
<evidence type="ECO:0008006" key="4">
    <source>
        <dbReference type="Google" id="ProtNLM"/>
    </source>
</evidence>
<gene>
    <name evidence="2" type="ORF">GPLA_1682</name>
</gene>
<proteinExistence type="predicted"/>
<dbReference type="RefSeq" id="WP_007104384.1">
    <property type="nucleotide sequence ID" value="NZ_BAER01000042.1"/>
</dbReference>
<feature type="signal peptide" evidence="1">
    <location>
        <begin position="1"/>
        <end position="18"/>
    </location>
</feature>
<protein>
    <recommendedName>
        <fullName evidence="4">DUF4124 domain-containing protein</fullName>
    </recommendedName>
</protein>
<dbReference type="OrthoDB" id="7062774at2"/>
<evidence type="ECO:0000256" key="1">
    <source>
        <dbReference type="SAM" id="SignalP"/>
    </source>
</evidence>
<evidence type="ECO:0000313" key="2">
    <source>
        <dbReference type="EMBL" id="GAC32596.1"/>
    </source>
</evidence>
<feature type="chain" id="PRO_5003900715" description="DUF4124 domain-containing protein" evidence="1">
    <location>
        <begin position="19"/>
        <end position="174"/>
    </location>
</feature>
<evidence type="ECO:0000313" key="3">
    <source>
        <dbReference type="Proteomes" id="UP000006322"/>
    </source>
</evidence>
<dbReference type="EMBL" id="BAER01000042">
    <property type="protein sequence ID" value="GAC32596.1"/>
    <property type="molecule type" value="Genomic_DNA"/>
</dbReference>
<dbReference type="STRING" id="1129793.GPLA_1682"/>
<name>K6Z8U5_9ALTE</name>
<keyword evidence="3" id="KW-1185">Reference proteome</keyword>
<comment type="caution">
    <text evidence="2">The sequence shown here is derived from an EMBL/GenBank/DDBJ whole genome shotgun (WGS) entry which is preliminary data.</text>
</comment>
<dbReference type="Proteomes" id="UP000006322">
    <property type="component" value="Unassembled WGS sequence"/>
</dbReference>